<dbReference type="RefSeq" id="XP_025517847.1">
    <property type="nucleotide sequence ID" value="XM_025654957.1"/>
</dbReference>
<feature type="transmembrane region" description="Helical" evidence="2">
    <location>
        <begin position="152"/>
        <end position="174"/>
    </location>
</feature>
<dbReference type="GeneID" id="37158359"/>
<evidence type="ECO:0000313" key="3">
    <source>
        <dbReference type="EMBL" id="RAH59925.1"/>
    </source>
</evidence>
<keyword evidence="2" id="KW-1133">Transmembrane helix</keyword>
<organism evidence="3 4">
    <name type="scientific">Aspergillus piperis CBS 112811</name>
    <dbReference type="NCBI Taxonomy" id="1448313"/>
    <lineage>
        <taxon>Eukaryota</taxon>
        <taxon>Fungi</taxon>
        <taxon>Dikarya</taxon>
        <taxon>Ascomycota</taxon>
        <taxon>Pezizomycotina</taxon>
        <taxon>Eurotiomycetes</taxon>
        <taxon>Eurotiomycetidae</taxon>
        <taxon>Eurotiales</taxon>
        <taxon>Aspergillaceae</taxon>
        <taxon>Aspergillus</taxon>
        <taxon>Aspergillus subgen. Circumdati</taxon>
    </lineage>
</organism>
<feature type="region of interest" description="Disordered" evidence="1">
    <location>
        <begin position="1"/>
        <end position="79"/>
    </location>
</feature>
<evidence type="ECO:0000256" key="2">
    <source>
        <dbReference type="SAM" id="Phobius"/>
    </source>
</evidence>
<evidence type="ECO:0000313" key="4">
    <source>
        <dbReference type="Proteomes" id="UP000249526"/>
    </source>
</evidence>
<feature type="compositionally biased region" description="Basic and acidic residues" evidence="1">
    <location>
        <begin position="59"/>
        <end position="68"/>
    </location>
</feature>
<dbReference type="AlphaFoldDB" id="A0A8G1R8Q6"/>
<evidence type="ECO:0000256" key="1">
    <source>
        <dbReference type="SAM" id="MobiDB-lite"/>
    </source>
</evidence>
<feature type="compositionally biased region" description="Polar residues" evidence="1">
    <location>
        <begin position="1"/>
        <end position="14"/>
    </location>
</feature>
<reference evidence="3 4" key="1">
    <citation type="submission" date="2018-02" db="EMBL/GenBank/DDBJ databases">
        <title>The genomes of Aspergillus section Nigri reveals drivers in fungal speciation.</title>
        <authorList>
            <consortium name="DOE Joint Genome Institute"/>
            <person name="Vesth T.C."/>
            <person name="Nybo J."/>
            <person name="Theobald S."/>
            <person name="Brandl J."/>
            <person name="Frisvad J.C."/>
            <person name="Nielsen K.F."/>
            <person name="Lyhne E.K."/>
            <person name="Kogle M.E."/>
            <person name="Kuo A."/>
            <person name="Riley R."/>
            <person name="Clum A."/>
            <person name="Nolan M."/>
            <person name="Lipzen A."/>
            <person name="Salamov A."/>
            <person name="Henrissat B."/>
            <person name="Wiebenga A."/>
            <person name="De vries R.P."/>
            <person name="Grigoriev I.V."/>
            <person name="Mortensen U.H."/>
            <person name="Andersen M.R."/>
            <person name="Baker S.E."/>
        </authorList>
    </citation>
    <scope>NUCLEOTIDE SEQUENCE [LARGE SCALE GENOMIC DNA]</scope>
    <source>
        <strain evidence="3 4">CBS 112811</strain>
    </source>
</reference>
<gene>
    <name evidence="3" type="ORF">BO85DRAFT_253721</name>
</gene>
<name>A0A8G1R8Q6_9EURO</name>
<sequence>MDMRNGTRSSSESSVDGGRRERMEARSEKQEKGRERKRKRRVEREEERASERGNGTGRELGKNGERRSQGNGARVPCEDTSEGFQANQAHAKELLVGSISIRRSRKQKRTSSQLECVGEAANPSWPDGAVVGKRGNLGGSLLTINSFGLPTYFPIIFISIRYITVTTLTCYYLLTMPNPSTWPLFQQPSPLPLHPIAARWHPCHAARRRVMRPSSG</sequence>
<keyword evidence="4" id="KW-1185">Reference proteome</keyword>
<keyword evidence="2" id="KW-0812">Transmembrane</keyword>
<keyword evidence="2" id="KW-0472">Membrane</keyword>
<feature type="compositionally biased region" description="Basic and acidic residues" evidence="1">
    <location>
        <begin position="17"/>
        <end position="34"/>
    </location>
</feature>
<dbReference type="EMBL" id="KZ825058">
    <property type="protein sequence ID" value="RAH59925.1"/>
    <property type="molecule type" value="Genomic_DNA"/>
</dbReference>
<protein>
    <submittedName>
        <fullName evidence="3">Uncharacterized protein</fullName>
    </submittedName>
</protein>
<dbReference type="Proteomes" id="UP000249526">
    <property type="component" value="Unassembled WGS sequence"/>
</dbReference>
<proteinExistence type="predicted"/>
<feature type="compositionally biased region" description="Basic and acidic residues" evidence="1">
    <location>
        <begin position="42"/>
        <end position="51"/>
    </location>
</feature>
<accession>A0A8G1R8Q6</accession>